<dbReference type="PANTHER" id="PTHR23044:SF61">
    <property type="entry name" value="3'-5' EXORIBONUCLEASE 1-RELATED"/>
    <property type="match status" value="1"/>
</dbReference>
<protein>
    <recommendedName>
        <fullName evidence="4">Exonuclease domain-containing protein</fullName>
    </recommendedName>
</protein>
<evidence type="ECO:0000313" key="5">
    <source>
        <dbReference type="EMBL" id="RFU64984.1"/>
    </source>
</evidence>
<sequence>MSYIIVDVERNSFNYTTDKPSEIIEIGAVKLDESGTILETFSTLVKPSCSLSNFTAKLTHITEDMVKDAPRFKEAYRHFVHFLGEHYVFVSWGKEDYRFFQADCSRFGLGLFRPSALLDIQEVYMYGVLETFSTPSLSSALAHLDIQDNENSHRALSDAQGTAKIFTVLQNKFDIHAVQKPKRLASELHFTNGKMNSSGKKKFARLIRATMKKTNEINLTWKDFSSHTKWLEYKDDFQIGSVLEKYYEKQFEKTKTNIIHSLIHKEKVESV</sequence>
<keyword evidence="6" id="KW-1185">Reference proteome</keyword>
<dbReference type="SUPFAM" id="SSF53098">
    <property type="entry name" value="Ribonuclease H-like"/>
    <property type="match status" value="1"/>
</dbReference>
<dbReference type="SMART" id="SM00479">
    <property type="entry name" value="EXOIII"/>
    <property type="match status" value="1"/>
</dbReference>
<dbReference type="InterPro" id="IPR012337">
    <property type="entry name" value="RNaseH-like_sf"/>
</dbReference>
<dbReference type="EMBL" id="QVTD01000003">
    <property type="protein sequence ID" value="RFU64984.1"/>
    <property type="molecule type" value="Genomic_DNA"/>
</dbReference>
<gene>
    <name evidence="5" type="ORF">D0466_03470</name>
</gene>
<dbReference type="CDD" id="cd06133">
    <property type="entry name" value="ERI-1_3'hExo_like"/>
    <property type="match status" value="1"/>
</dbReference>
<comment type="caution">
    <text evidence="5">The sequence shown here is derived from an EMBL/GenBank/DDBJ whole genome shotgun (WGS) entry which is preliminary data.</text>
</comment>
<feature type="domain" description="Exonuclease" evidence="4">
    <location>
        <begin position="2"/>
        <end position="175"/>
    </location>
</feature>
<dbReference type="InterPro" id="IPR051274">
    <property type="entry name" value="3-5_Exoribonuclease"/>
</dbReference>
<proteinExistence type="predicted"/>
<accession>A0A372LG59</accession>
<keyword evidence="2" id="KW-0378">Hydrolase</keyword>
<dbReference type="RefSeq" id="WP_117321160.1">
    <property type="nucleotide sequence ID" value="NZ_QVTD01000003.1"/>
</dbReference>
<keyword evidence="1" id="KW-0540">Nuclease</keyword>
<dbReference type="Proteomes" id="UP000262939">
    <property type="component" value="Unassembled WGS sequence"/>
</dbReference>
<reference evidence="5 6" key="1">
    <citation type="submission" date="2018-08" db="EMBL/GenBank/DDBJ databases">
        <title>Bacillus chawlae sp. nov., Bacillus glennii sp. nov., and Bacillus saganii sp. nov. Isolated from the Vehicle Assembly Building at Kennedy Space Center where the Viking Spacecraft were Assembled.</title>
        <authorList>
            <person name="Seuylemezian A."/>
            <person name="Vaishampayan P."/>
        </authorList>
    </citation>
    <scope>NUCLEOTIDE SEQUENCE [LARGE SCALE GENOMIC DNA]</scope>
    <source>
        <strain evidence="5 6">V44-8</strain>
    </source>
</reference>
<dbReference type="Gene3D" id="3.30.420.10">
    <property type="entry name" value="Ribonuclease H-like superfamily/Ribonuclease H"/>
    <property type="match status" value="1"/>
</dbReference>
<organism evidence="5 6">
    <name type="scientific">Peribacillus glennii</name>
    <dbReference type="NCBI Taxonomy" id="2303991"/>
    <lineage>
        <taxon>Bacteria</taxon>
        <taxon>Bacillati</taxon>
        <taxon>Bacillota</taxon>
        <taxon>Bacilli</taxon>
        <taxon>Bacillales</taxon>
        <taxon>Bacillaceae</taxon>
        <taxon>Peribacillus</taxon>
    </lineage>
</organism>
<dbReference type="AlphaFoldDB" id="A0A372LG59"/>
<dbReference type="InterPro" id="IPR013520">
    <property type="entry name" value="Ribonucl_H"/>
</dbReference>
<name>A0A372LG59_9BACI</name>
<dbReference type="InterPro" id="IPR036397">
    <property type="entry name" value="RNaseH_sf"/>
</dbReference>
<dbReference type="GO" id="GO:0000175">
    <property type="term" value="F:3'-5'-RNA exonuclease activity"/>
    <property type="evidence" value="ECO:0007669"/>
    <property type="project" value="InterPro"/>
</dbReference>
<dbReference type="Pfam" id="PF00929">
    <property type="entry name" value="RNase_T"/>
    <property type="match status" value="1"/>
</dbReference>
<dbReference type="OrthoDB" id="159416at2"/>
<evidence type="ECO:0000313" key="6">
    <source>
        <dbReference type="Proteomes" id="UP000262939"/>
    </source>
</evidence>
<evidence type="ECO:0000256" key="3">
    <source>
        <dbReference type="ARBA" id="ARBA00022839"/>
    </source>
</evidence>
<dbReference type="PANTHER" id="PTHR23044">
    <property type="entry name" value="3'-5' EXONUCLEASE ERI1-RELATED"/>
    <property type="match status" value="1"/>
</dbReference>
<dbReference type="InterPro" id="IPR047201">
    <property type="entry name" value="ERI-1_3'hExo-like"/>
</dbReference>
<evidence type="ECO:0000259" key="4">
    <source>
        <dbReference type="SMART" id="SM00479"/>
    </source>
</evidence>
<evidence type="ECO:0000256" key="1">
    <source>
        <dbReference type="ARBA" id="ARBA00022722"/>
    </source>
</evidence>
<dbReference type="GO" id="GO:0003676">
    <property type="term" value="F:nucleic acid binding"/>
    <property type="evidence" value="ECO:0007669"/>
    <property type="project" value="InterPro"/>
</dbReference>
<evidence type="ECO:0000256" key="2">
    <source>
        <dbReference type="ARBA" id="ARBA00022801"/>
    </source>
</evidence>
<keyword evidence="3" id="KW-0269">Exonuclease</keyword>